<organism evidence="1 2">
    <name type="scientific">Aliarcobacter butzleri</name>
    <dbReference type="NCBI Taxonomy" id="28197"/>
    <lineage>
        <taxon>Bacteria</taxon>
        <taxon>Pseudomonadati</taxon>
        <taxon>Campylobacterota</taxon>
        <taxon>Epsilonproteobacteria</taxon>
        <taxon>Campylobacterales</taxon>
        <taxon>Arcobacteraceae</taxon>
        <taxon>Aliarcobacter</taxon>
    </lineage>
</organism>
<evidence type="ECO:0000313" key="1">
    <source>
        <dbReference type="EMBL" id="MDN5069903.1"/>
    </source>
</evidence>
<reference evidence="1" key="1">
    <citation type="submission" date="2022-12" db="EMBL/GenBank/DDBJ databases">
        <authorList>
            <person name="Uljanovas D."/>
        </authorList>
    </citation>
    <scope>NUCLEOTIDE SEQUENCE</scope>
    <source>
        <strain evidence="1">RCM69</strain>
    </source>
</reference>
<gene>
    <name evidence="1" type="ORF">O8C76_02525</name>
</gene>
<protein>
    <submittedName>
        <fullName evidence="1">Uncharacterized protein</fullName>
    </submittedName>
</protein>
<dbReference type="Proteomes" id="UP001170288">
    <property type="component" value="Unassembled WGS sequence"/>
</dbReference>
<dbReference type="AlphaFoldDB" id="A0AAW7PWB3"/>
<name>A0AAW7PWB3_9BACT</name>
<sequence length="97" mass="11289">MFIIKEKNNVEVVLKINSKKNKNLESVKKRINDIVDEFNISLFLDIKIDNLVPKDEVKIEYYSRASASEKIGDNYLNFLDKFLDLGAEKNISTYPMD</sequence>
<dbReference type="EMBL" id="JAPZCX010000003">
    <property type="protein sequence ID" value="MDN5069903.1"/>
    <property type="molecule type" value="Genomic_DNA"/>
</dbReference>
<comment type="caution">
    <text evidence="1">The sequence shown here is derived from an EMBL/GenBank/DDBJ whole genome shotgun (WGS) entry which is preliminary data.</text>
</comment>
<reference evidence="1" key="2">
    <citation type="journal article" date="2023" name="Microorganisms">
        <title>Genomic Characterization of Arcobacter butzleri Strains Isolated from Various Sources in Lithuania.</title>
        <authorList>
            <person name="Uljanovas D."/>
            <person name="Golz G."/>
            <person name="Fleischmann S."/>
            <person name="Kudirkiene E."/>
            <person name="Kasetiene N."/>
            <person name="Grineviciene A."/>
            <person name="Tamuleviciene E."/>
            <person name="Aksomaitiene J."/>
            <person name="Alter T."/>
            <person name="Malakauskas M."/>
        </authorList>
    </citation>
    <scope>NUCLEOTIDE SEQUENCE</scope>
    <source>
        <strain evidence="1">RCM69</strain>
    </source>
</reference>
<evidence type="ECO:0000313" key="2">
    <source>
        <dbReference type="Proteomes" id="UP001170288"/>
    </source>
</evidence>
<accession>A0AAW7PWB3</accession>
<proteinExistence type="predicted"/>
<dbReference type="RefSeq" id="WP_301372089.1">
    <property type="nucleotide sequence ID" value="NZ_JAPZCX010000003.1"/>
</dbReference>